<feature type="domain" description="Peptidase M50" evidence="17">
    <location>
        <begin position="50"/>
        <end position="122"/>
    </location>
</feature>
<comment type="cofactor">
    <cofactor evidence="14 16">
        <name>Zn(2+)</name>
        <dbReference type="ChEBI" id="CHEBI:29105"/>
    </cofactor>
    <text evidence="14 16">Binds 1 zinc ion per subunit.</text>
</comment>
<feature type="binding site" evidence="16">
    <location>
        <position position="156"/>
    </location>
    <ligand>
        <name>Zn(2+)</name>
        <dbReference type="ChEBI" id="CHEBI:29105"/>
        <note>catalytic</note>
    </ligand>
</feature>
<evidence type="ECO:0000256" key="14">
    <source>
        <dbReference type="PIRNR" id="PIRNR006404"/>
    </source>
</evidence>
<feature type="transmembrane region" description="Helical" evidence="14">
    <location>
        <begin position="101"/>
        <end position="122"/>
    </location>
</feature>
<keyword evidence="13 14" id="KW-0472">Membrane</keyword>
<comment type="caution">
    <text evidence="18">The sequence shown here is derived from an EMBL/GenBank/DDBJ whole genome shotgun (WGS) entry which is preliminary data.</text>
</comment>
<dbReference type="Pfam" id="PF02163">
    <property type="entry name" value="Peptidase_M50"/>
    <property type="match status" value="2"/>
</dbReference>
<organism evidence="18 19">
    <name type="scientific">Cellulomonas aerilata</name>
    <dbReference type="NCBI Taxonomy" id="515326"/>
    <lineage>
        <taxon>Bacteria</taxon>
        <taxon>Bacillati</taxon>
        <taxon>Actinomycetota</taxon>
        <taxon>Actinomycetes</taxon>
        <taxon>Micrococcales</taxon>
        <taxon>Cellulomonadaceae</taxon>
        <taxon>Cellulomonas</taxon>
    </lineage>
</organism>
<gene>
    <name evidence="18" type="ORF">CAE01nite_31180</name>
</gene>
<keyword evidence="7" id="KW-0677">Repeat</keyword>
<keyword evidence="5 14" id="KW-0812">Transmembrane</keyword>
<evidence type="ECO:0000313" key="18">
    <source>
        <dbReference type="EMBL" id="GEO35393.1"/>
    </source>
</evidence>
<dbReference type="InterPro" id="IPR016483">
    <property type="entry name" value="UCP006404_Pept_M50_CBS"/>
</dbReference>
<dbReference type="PANTHER" id="PTHR39188:SF3">
    <property type="entry name" value="STAGE IV SPORULATION PROTEIN FB"/>
    <property type="match status" value="1"/>
</dbReference>
<evidence type="ECO:0000256" key="9">
    <source>
        <dbReference type="ARBA" id="ARBA00022833"/>
    </source>
</evidence>
<feature type="transmembrane region" description="Helical" evidence="14">
    <location>
        <begin position="207"/>
        <end position="224"/>
    </location>
</feature>
<protein>
    <recommendedName>
        <fullName evidence="14">Zinc metalloprotease</fullName>
    </recommendedName>
</protein>
<dbReference type="PANTHER" id="PTHR39188">
    <property type="entry name" value="MEMBRANE-ASSOCIATED ZINC METALLOPROTEASE M50B"/>
    <property type="match status" value="1"/>
</dbReference>
<evidence type="ECO:0000256" key="4">
    <source>
        <dbReference type="ARBA" id="ARBA00022670"/>
    </source>
</evidence>
<keyword evidence="6 14" id="KW-0479">Metal-binding</keyword>
<evidence type="ECO:0000259" key="17">
    <source>
        <dbReference type="Pfam" id="PF02163"/>
    </source>
</evidence>
<keyword evidence="9 14" id="KW-0862">Zinc</keyword>
<dbReference type="GO" id="GO:0006508">
    <property type="term" value="P:proteolysis"/>
    <property type="evidence" value="ECO:0007669"/>
    <property type="project" value="UniProtKB-KW"/>
</dbReference>
<proteinExistence type="inferred from homology"/>
<keyword evidence="8 14" id="KW-0378">Hydrolase</keyword>
<evidence type="ECO:0000256" key="6">
    <source>
        <dbReference type="ARBA" id="ARBA00022723"/>
    </source>
</evidence>
<evidence type="ECO:0000256" key="15">
    <source>
        <dbReference type="PIRSR" id="PIRSR006404-1"/>
    </source>
</evidence>
<feature type="transmembrane region" description="Helical" evidence="14">
    <location>
        <begin position="175"/>
        <end position="195"/>
    </location>
</feature>
<evidence type="ECO:0000256" key="3">
    <source>
        <dbReference type="ARBA" id="ARBA00022475"/>
    </source>
</evidence>
<feature type="active site" evidence="15">
    <location>
        <position position="62"/>
    </location>
</feature>
<dbReference type="GO" id="GO:0008237">
    <property type="term" value="F:metallopeptidase activity"/>
    <property type="evidence" value="ECO:0007669"/>
    <property type="project" value="UniProtKB-UniRule"/>
</dbReference>
<keyword evidence="19" id="KW-1185">Reference proteome</keyword>
<dbReference type="InterPro" id="IPR008915">
    <property type="entry name" value="Peptidase_M50"/>
</dbReference>
<keyword evidence="3 14" id="KW-1003">Cell membrane</keyword>
<dbReference type="AlphaFoldDB" id="A0A512DFW9"/>
<feature type="transmembrane region" description="Helical" evidence="14">
    <location>
        <begin position="6"/>
        <end position="29"/>
    </location>
</feature>
<dbReference type="OrthoDB" id="9781963at2"/>
<keyword evidence="11 14" id="KW-0482">Metalloprotease</keyword>
<evidence type="ECO:0000256" key="12">
    <source>
        <dbReference type="ARBA" id="ARBA00023122"/>
    </source>
</evidence>
<name>A0A512DFW9_9CELL</name>
<keyword evidence="10 14" id="KW-1133">Transmembrane helix</keyword>
<dbReference type="GO" id="GO:0005886">
    <property type="term" value="C:plasma membrane"/>
    <property type="evidence" value="ECO:0007669"/>
    <property type="project" value="UniProtKB-SubCell"/>
</dbReference>
<evidence type="ECO:0000256" key="13">
    <source>
        <dbReference type="ARBA" id="ARBA00023136"/>
    </source>
</evidence>
<dbReference type="Proteomes" id="UP000321181">
    <property type="component" value="Unassembled WGS sequence"/>
</dbReference>
<dbReference type="GO" id="GO:0046872">
    <property type="term" value="F:metal ion binding"/>
    <property type="evidence" value="ECO:0007669"/>
    <property type="project" value="UniProtKB-UniRule"/>
</dbReference>
<feature type="binding site" evidence="16">
    <location>
        <position position="61"/>
    </location>
    <ligand>
        <name>Zn(2+)</name>
        <dbReference type="ChEBI" id="CHEBI:29105"/>
        <note>catalytic</note>
    </ligand>
</feature>
<evidence type="ECO:0000313" key="19">
    <source>
        <dbReference type="Proteomes" id="UP000321181"/>
    </source>
</evidence>
<feature type="binding site" evidence="16">
    <location>
        <position position="65"/>
    </location>
    <ligand>
        <name>Zn(2+)</name>
        <dbReference type="ChEBI" id="CHEBI:29105"/>
        <note>catalytic</note>
    </ligand>
</feature>
<comment type="subcellular location">
    <subcellularLocation>
        <location evidence="1 14">Cell membrane</location>
        <topology evidence="1 14">Multi-pass membrane protein</topology>
    </subcellularLocation>
</comment>
<evidence type="ECO:0000256" key="7">
    <source>
        <dbReference type="ARBA" id="ARBA00022737"/>
    </source>
</evidence>
<accession>A0A512DFW9</accession>
<evidence type="ECO:0000256" key="2">
    <source>
        <dbReference type="ARBA" id="ARBA00007931"/>
    </source>
</evidence>
<feature type="transmembrane region" description="Helical" evidence="14">
    <location>
        <begin position="41"/>
        <end position="60"/>
    </location>
</feature>
<evidence type="ECO:0000256" key="5">
    <source>
        <dbReference type="ARBA" id="ARBA00022692"/>
    </source>
</evidence>
<evidence type="ECO:0000256" key="1">
    <source>
        <dbReference type="ARBA" id="ARBA00004651"/>
    </source>
</evidence>
<feature type="domain" description="Peptidase M50" evidence="17">
    <location>
        <begin position="127"/>
        <end position="179"/>
    </location>
</feature>
<evidence type="ECO:0000256" key="8">
    <source>
        <dbReference type="ARBA" id="ARBA00022801"/>
    </source>
</evidence>
<evidence type="ECO:0000256" key="16">
    <source>
        <dbReference type="PIRSR" id="PIRSR006404-2"/>
    </source>
</evidence>
<keyword evidence="12" id="KW-0129">CBS domain</keyword>
<dbReference type="EMBL" id="BJYY01000019">
    <property type="protein sequence ID" value="GEO35393.1"/>
    <property type="molecule type" value="Genomic_DNA"/>
</dbReference>
<sequence>MIGHAAGAPIILAPSWLIAAVVLTVFFAPTVRRLAPVLGDVATYTVALVFVVLLFVSVFLHELAHGLVARAHGLRVHEFAITLWGGHTSFAGTGATPRSSALIAVVGPLTNLALAALAWVAAQALPMGLVGAVLYAAAFANVFVGVFNLVPGLPLDGGRVLEAVVWRALEDRHRATVVAGWAGRVVAVAVVVWALGRPLLDGGRPSLFTVLWTVLVGGFLWNGATQAMTGSSAQRAVEGLSAARLARPAAVVPTTATLADAQRAAQAAGAGHVVVLDDHGRPVAYVDPAAAGAVPSASYPVTPVLGVCVPLPPGAVVDAAATGAVLAHEVNRVAPSSPVMALVDAGRVTGLLFTRDVVAALRPRT</sequence>
<dbReference type="PIRSF" id="PIRSF006404">
    <property type="entry name" value="UCP006404_Pept_M50_CBS"/>
    <property type="match status" value="1"/>
</dbReference>
<reference evidence="18 19" key="1">
    <citation type="submission" date="2019-07" db="EMBL/GenBank/DDBJ databases">
        <title>Whole genome shotgun sequence of Cellulomonas aerilata NBRC 106308.</title>
        <authorList>
            <person name="Hosoyama A."/>
            <person name="Uohara A."/>
            <person name="Ohji S."/>
            <person name="Ichikawa N."/>
        </authorList>
    </citation>
    <scope>NUCLEOTIDE SEQUENCE [LARGE SCALE GENOMIC DNA]</scope>
    <source>
        <strain evidence="18 19">NBRC 106308</strain>
    </source>
</reference>
<evidence type="ECO:0000256" key="11">
    <source>
        <dbReference type="ARBA" id="ARBA00023049"/>
    </source>
</evidence>
<evidence type="ECO:0000256" key="10">
    <source>
        <dbReference type="ARBA" id="ARBA00022989"/>
    </source>
</evidence>
<comment type="similarity">
    <text evidence="2 14">Belongs to the peptidase M50B family.</text>
</comment>
<keyword evidence="4 14" id="KW-0645">Protease</keyword>
<feature type="transmembrane region" description="Helical" evidence="14">
    <location>
        <begin position="129"/>
        <end position="150"/>
    </location>
</feature>